<gene>
    <name evidence="2" type="ORF">BYL167_LOCUS18058</name>
</gene>
<dbReference type="Proteomes" id="UP000681967">
    <property type="component" value="Unassembled WGS sequence"/>
</dbReference>
<dbReference type="PROSITE" id="PS50181">
    <property type="entry name" value="FBOX"/>
    <property type="match status" value="1"/>
</dbReference>
<protein>
    <recommendedName>
        <fullName evidence="1">F-box domain-containing protein</fullName>
    </recommendedName>
</protein>
<sequence>MNRSNVHLLDLPNEILLTILKKLNNMDVLYSLLDVNDGQLDILAQEKTFTNVLDFGHTDNISLIDRFCIYILPRICHNIEYFILEPVFMERILLAAVYPNLAELKLFNFEQQIVSTYFTDELLLRSVFQQQITSLILVNDDKGAIIGSLNEYTRNIYVHILNFFKNLTHLNIIGPNIMLCPDTSSTIVHNTDMLPNLKCFSLESYFQFQQYKKIPSLLRRMPYLEHLTLYLLRKDRNTIIDGTCVQDDILVHVPQLHSFTFYINTYIEIDGLSHDLSREHIQQTLINIGQQNASCIVNYLSRCSVTCSIFCLPFTFSYLEYLGNVFPNIVFNYVTYLIVDDVDAFRHEFFVRIARSFPILKYLCIYNDEPQGSGDLTLSSDHSQSYSMIEYPHLTSLDVSSSDKDYLEQFLNETKAYVSCLTELEVSHRDLKTVTKNFTREETRRNCAKVKQLNTAQPLDNSQDFYHYFPSL</sequence>
<organism evidence="2 3">
    <name type="scientific">Rotaria magnacalcarata</name>
    <dbReference type="NCBI Taxonomy" id="392030"/>
    <lineage>
        <taxon>Eukaryota</taxon>
        <taxon>Metazoa</taxon>
        <taxon>Spiralia</taxon>
        <taxon>Gnathifera</taxon>
        <taxon>Rotifera</taxon>
        <taxon>Eurotatoria</taxon>
        <taxon>Bdelloidea</taxon>
        <taxon>Philodinida</taxon>
        <taxon>Philodinidae</taxon>
        <taxon>Rotaria</taxon>
    </lineage>
</organism>
<feature type="domain" description="F-box" evidence="1">
    <location>
        <begin position="5"/>
        <end position="52"/>
    </location>
</feature>
<name>A0A8S2Q331_9BILA</name>
<evidence type="ECO:0000313" key="3">
    <source>
        <dbReference type="Proteomes" id="UP000681967"/>
    </source>
</evidence>
<comment type="caution">
    <text evidence="2">The sequence shown here is derived from an EMBL/GenBank/DDBJ whole genome shotgun (WGS) entry which is preliminary data.</text>
</comment>
<proteinExistence type="predicted"/>
<dbReference type="AlphaFoldDB" id="A0A8S2Q331"/>
<reference evidence="2" key="1">
    <citation type="submission" date="2021-02" db="EMBL/GenBank/DDBJ databases">
        <authorList>
            <person name="Nowell W R."/>
        </authorList>
    </citation>
    <scope>NUCLEOTIDE SEQUENCE</scope>
</reference>
<evidence type="ECO:0000259" key="1">
    <source>
        <dbReference type="PROSITE" id="PS50181"/>
    </source>
</evidence>
<accession>A0A8S2Q331</accession>
<dbReference type="EMBL" id="CAJOBH010007320">
    <property type="protein sequence ID" value="CAF4080771.1"/>
    <property type="molecule type" value="Genomic_DNA"/>
</dbReference>
<dbReference type="InterPro" id="IPR001810">
    <property type="entry name" value="F-box_dom"/>
</dbReference>
<evidence type="ECO:0000313" key="2">
    <source>
        <dbReference type="EMBL" id="CAF4080771.1"/>
    </source>
</evidence>